<sequence length="655" mass="68369">MVTKIPIADLKGETGPVSPESIVDAHRTGDNIVLEQLNGDEIDLGNLRGLPGQNGSNVVPTEQAVSENVSDPEKPAGSFLRSNFVSEIMPQAFGATVDGVTDDAPAINAALSAARAAGVALYIPAGNYRVRSMINVGGTNVEIYGAGIGKTNILVFGEDAPLNSVFGNYGVVDGLRIHDLSFRGTIDDDVTGPRRGRTSSSNGFNTAIRIFGDLAPGTSTLAQNVDIERVEVHGAHGLPIWLSGIRRCSIEKCIFELTMDMGLTWCDRYSVKDNFSWKSADNGFSISRGCTNGTVAGNVVKDCAFWGVWIAGFKQSGAATDAGPIGFTVTGNTVKRAGFGGICADEAPKNGVIVGNTVDTVFRGPSDQPTNIWGVGIFVGGFPGDNRPAPTDLANNILVEANILIDCARGGIQFLGVKNLDVKVNTIIRPGSQFLANGTTVIAATDIDNNFGISTIGGAQATCTNVTIVGNTIIDDRTTPYCNYAWYTTSTIAPYVSNNREIGTRNSGLLVHDNTTLQVHSGIHTYSGSLKATGGVVAGSNAASGTVPGFAMNGAAGSTRAMEWQTASLRRWLMRTNSDAEAGSDAGSRFQIDAYDDAGAFKKSMITLTRDGKLSFNGVTPVVQPVLSAAATDAATTQALANSLRAALVALGLAV</sequence>
<feature type="domain" description="Rhamnogalacturonase A/B/Epimerase-like pectate lyase" evidence="2">
    <location>
        <begin position="93"/>
        <end position="153"/>
    </location>
</feature>
<comment type="caution">
    <text evidence="4">The sequence shown here is derived from an EMBL/GenBank/DDBJ whole genome shotgun (WGS) entry which is preliminary data.</text>
</comment>
<evidence type="ECO:0000313" key="5">
    <source>
        <dbReference type="Proteomes" id="UP000266915"/>
    </source>
</evidence>
<evidence type="ECO:0000259" key="3">
    <source>
        <dbReference type="Pfam" id="PF13229"/>
    </source>
</evidence>
<dbReference type="GO" id="GO:0016829">
    <property type="term" value="F:lyase activity"/>
    <property type="evidence" value="ECO:0007669"/>
    <property type="project" value="UniProtKB-KW"/>
</dbReference>
<feature type="region of interest" description="Disordered" evidence="1">
    <location>
        <begin position="53"/>
        <end position="74"/>
    </location>
</feature>
<dbReference type="EMBL" id="RKHL01000001">
    <property type="protein sequence ID" value="ROR81142.1"/>
    <property type="molecule type" value="Genomic_DNA"/>
</dbReference>
<feature type="compositionally biased region" description="Polar residues" evidence="1">
    <location>
        <begin position="53"/>
        <end position="69"/>
    </location>
</feature>
<protein>
    <submittedName>
        <fullName evidence="4">Parallel beta helix pectate lyase-like protein</fullName>
    </submittedName>
</protein>
<reference evidence="4 5" key="1">
    <citation type="submission" date="2018-11" db="EMBL/GenBank/DDBJ databases">
        <title>Sequencing the genomes of 1000 actinobacteria strains.</title>
        <authorList>
            <person name="Klenk H.-P."/>
        </authorList>
    </citation>
    <scope>NUCLEOTIDE SEQUENCE [LARGE SCALE GENOMIC DNA]</scope>
    <source>
        <strain evidence="4 5">DSM 14012</strain>
    </source>
</reference>
<dbReference type="InterPro" id="IPR012334">
    <property type="entry name" value="Pectin_lyas_fold"/>
</dbReference>
<gene>
    <name evidence="4" type="ORF">EDD42_1194</name>
</gene>
<dbReference type="InterPro" id="IPR011050">
    <property type="entry name" value="Pectin_lyase_fold/virulence"/>
</dbReference>
<dbReference type="Gene3D" id="2.160.20.10">
    <property type="entry name" value="Single-stranded right-handed beta-helix, Pectin lyase-like"/>
    <property type="match status" value="2"/>
</dbReference>
<keyword evidence="5" id="KW-1185">Reference proteome</keyword>
<evidence type="ECO:0000259" key="2">
    <source>
        <dbReference type="Pfam" id="PF12708"/>
    </source>
</evidence>
<keyword evidence="4" id="KW-0456">Lyase</keyword>
<feature type="region of interest" description="Disordered" evidence="1">
    <location>
        <begin position="1"/>
        <end position="21"/>
    </location>
</feature>
<dbReference type="Pfam" id="PF13229">
    <property type="entry name" value="Beta_helix"/>
    <property type="match status" value="1"/>
</dbReference>
<organism evidence="4 5">
    <name type="scientific">Plantibacter flavus</name>
    <dbReference type="NCBI Taxonomy" id="150123"/>
    <lineage>
        <taxon>Bacteria</taxon>
        <taxon>Bacillati</taxon>
        <taxon>Actinomycetota</taxon>
        <taxon>Actinomycetes</taxon>
        <taxon>Micrococcales</taxon>
        <taxon>Microbacteriaceae</taxon>
        <taxon>Plantibacter</taxon>
    </lineage>
</organism>
<dbReference type="Proteomes" id="UP000266915">
    <property type="component" value="Unassembled WGS sequence"/>
</dbReference>
<dbReference type="RefSeq" id="WP_123539691.1">
    <property type="nucleotide sequence ID" value="NZ_FXAP01000001.1"/>
</dbReference>
<accession>A0A3N2C0W3</accession>
<dbReference type="InterPro" id="IPR039448">
    <property type="entry name" value="Beta_helix"/>
</dbReference>
<dbReference type="AlphaFoldDB" id="A0A3N2C0W3"/>
<dbReference type="SUPFAM" id="SSF51126">
    <property type="entry name" value="Pectin lyase-like"/>
    <property type="match status" value="1"/>
</dbReference>
<dbReference type="Pfam" id="PF12708">
    <property type="entry name" value="Pect-lyase_RHGA_epim"/>
    <property type="match status" value="1"/>
</dbReference>
<dbReference type="InterPro" id="IPR024535">
    <property type="entry name" value="RHGA/B-epi-like_pectate_lyase"/>
</dbReference>
<dbReference type="SMART" id="SM00710">
    <property type="entry name" value="PbH1"/>
    <property type="match status" value="8"/>
</dbReference>
<name>A0A3N2C0W3_9MICO</name>
<evidence type="ECO:0000256" key="1">
    <source>
        <dbReference type="SAM" id="MobiDB-lite"/>
    </source>
</evidence>
<evidence type="ECO:0000313" key="4">
    <source>
        <dbReference type="EMBL" id="ROR81142.1"/>
    </source>
</evidence>
<feature type="domain" description="Right handed beta helix" evidence="3">
    <location>
        <begin position="223"/>
        <end position="357"/>
    </location>
</feature>
<proteinExistence type="predicted"/>
<dbReference type="InterPro" id="IPR006626">
    <property type="entry name" value="PbH1"/>
</dbReference>